<keyword evidence="3" id="KW-1185">Reference proteome</keyword>
<evidence type="ECO:0000313" key="2">
    <source>
        <dbReference type="EMBL" id="EFJ49060.1"/>
    </source>
</evidence>
<evidence type="ECO:0000313" key="3">
    <source>
        <dbReference type="Proteomes" id="UP000001058"/>
    </source>
</evidence>
<dbReference type="AlphaFoldDB" id="D8TU05"/>
<evidence type="ECO:0000256" key="1">
    <source>
        <dbReference type="SAM" id="MobiDB-lite"/>
    </source>
</evidence>
<dbReference type="InParanoid" id="D8TU05"/>
<dbReference type="RefSeq" id="XP_002949957.1">
    <property type="nucleotide sequence ID" value="XM_002949911.1"/>
</dbReference>
<gene>
    <name evidence="2" type="ORF">VOLCADRAFT_104497</name>
</gene>
<proteinExistence type="predicted"/>
<feature type="region of interest" description="Disordered" evidence="1">
    <location>
        <begin position="47"/>
        <end position="103"/>
    </location>
</feature>
<dbReference type="InterPro" id="IPR003882">
    <property type="entry name" value="Pistil_extensin"/>
</dbReference>
<feature type="compositionally biased region" description="Pro residues" evidence="1">
    <location>
        <begin position="65"/>
        <end position="103"/>
    </location>
</feature>
<dbReference type="PRINTS" id="PR01218">
    <property type="entry name" value="PSTLEXTENSIN"/>
</dbReference>
<organism evidence="3">
    <name type="scientific">Volvox carteri f. nagariensis</name>
    <dbReference type="NCBI Taxonomy" id="3068"/>
    <lineage>
        <taxon>Eukaryota</taxon>
        <taxon>Viridiplantae</taxon>
        <taxon>Chlorophyta</taxon>
        <taxon>core chlorophytes</taxon>
        <taxon>Chlorophyceae</taxon>
        <taxon>CS clade</taxon>
        <taxon>Chlamydomonadales</taxon>
        <taxon>Volvocaceae</taxon>
        <taxon>Volvox</taxon>
    </lineage>
</organism>
<evidence type="ECO:0008006" key="4">
    <source>
        <dbReference type="Google" id="ProtNLM"/>
    </source>
</evidence>
<dbReference type="Proteomes" id="UP000001058">
    <property type="component" value="Unassembled WGS sequence"/>
</dbReference>
<dbReference type="EMBL" id="GL378337">
    <property type="protein sequence ID" value="EFJ49060.1"/>
    <property type="molecule type" value="Genomic_DNA"/>
</dbReference>
<dbReference type="GeneID" id="9619202"/>
<accession>D8TU05</accession>
<protein>
    <recommendedName>
        <fullName evidence="4">Pherophorin domain-containing protein</fullName>
    </recommendedName>
</protein>
<reference evidence="2 3" key="1">
    <citation type="journal article" date="2010" name="Science">
        <title>Genomic analysis of organismal complexity in the multicellular green alga Volvox carteri.</title>
        <authorList>
            <person name="Prochnik S.E."/>
            <person name="Umen J."/>
            <person name="Nedelcu A.M."/>
            <person name="Hallmann A."/>
            <person name="Miller S.M."/>
            <person name="Nishii I."/>
            <person name="Ferris P."/>
            <person name="Kuo A."/>
            <person name="Mitros T."/>
            <person name="Fritz-Laylin L.K."/>
            <person name="Hellsten U."/>
            <person name="Chapman J."/>
            <person name="Simakov O."/>
            <person name="Rensing S.A."/>
            <person name="Terry A."/>
            <person name="Pangilinan J."/>
            <person name="Kapitonov V."/>
            <person name="Jurka J."/>
            <person name="Salamov A."/>
            <person name="Shapiro H."/>
            <person name="Schmutz J."/>
            <person name="Grimwood J."/>
            <person name="Lindquist E."/>
            <person name="Lucas S."/>
            <person name="Grigoriev I.V."/>
            <person name="Schmitt R."/>
            <person name="Kirk D."/>
            <person name="Rokhsar D.S."/>
        </authorList>
    </citation>
    <scope>NUCLEOTIDE SEQUENCE [LARGE SCALE GENOMIC DNA]</scope>
    <source>
        <strain evidence="3">f. Nagariensis / Eve</strain>
    </source>
</reference>
<dbReference type="KEGG" id="vcn:VOLCADRAFT_104497"/>
<sequence>MYKGTFCYRRSEANRCCKMASTGYGWRTFAIATIILTVISLAAETARAASPPPPPRSSPPLRLKSPPPSPRPPRPPPPVKSPPRPPSPKYPPPPPAPPPPPVPSPPPPRVPFPEAPYCPFCVNLTVTNYATTTPLTNSTCETIQKLLSNGIVNIFVTNLNATLLSVVSNCNVSTGDISVCAGLLGALYDNAVPRPSVETVRDFLQSTLSTYMERWSGVITSCAKKISFKGVLRPISGICLPSHTSALYCGASGKLLRRP</sequence>
<name>D8TU05_VOLCA</name>